<name>A0AAV8VBF4_9CUCU</name>
<dbReference type="InterPro" id="IPR016024">
    <property type="entry name" value="ARM-type_fold"/>
</dbReference>
<dbReference type="GO" id="GO:0016226">
    <property type="term" value="P:iron-sulfur cluster assembly"/>
    <property type="evidence" value="ECO:0007669"/>
    <property type="project" value="UniProtKB-UniRule"/>
</dbReference>
<reference evidence="8 9" key="1">
    <citation type="journal article" date="2023" name="Insect Mol. Biol.">
        <title>Genome sequencing provides insights into the evolution of gene families encoding plant cell wall-degrading enzymes in longhorned beetles.</title>
        <authorList>
            <person name="Shin N.R."/>
            <person name="Okamura Y."/>
            <person name="Kirsch R."/>
            <person name="Pauchet Y."/>
        </authorList>
    </citation>
    <scope>NUCLEOTIDE SEQUENCE [LARGE SCALE GENOMIC DNA]</scope>
    <source>
        <strain evidence="8">EAD_L_NR</strain>
    </source>
</reference>
<protein>
    <recommendedName>
        <fullName evidence="5">MMS19 nucleotide excision repair protein</fullName>
    </recommendedName>
</protein>
<accession>A0AAV8VBF4</accession>
<comment type="caution">
    <text evidence="8">The sequence shown here is derived from an EMBL/GenBank/DDBJ whole genome shotgun (WGS) entry which is preliminary data.</text>
</comment>
<feature type="domain" description="MMS19 C-terminal" evidence="6">
    <location>
        <begin position="437"/>
        <end position="663"/>
    </location>
</feature>
<comment type="similarity">
    <text evidence="2 5">Belongs to the MET18/MMS19 family.</text>
</comment>
<evidence type="ECO:0000256" key="1">
    <source>
        <dbReference type="ARBA" id="ARBA00004123"/>
    </source>
</evidence>
<evidence type="ECO:0000313" key="8">
    <source>
        <dbReference type="EMBL" id="KAJ8911611.1"/>
    </source>
</evidence>
<dbReference type="GO" id="GO:0005634">
    <property type="term" value="C:nucleus"/>
    <property type="evidence" value="ECO:0007669"/>
    <property type="project" value="UniProtKB-SubCell"/>
</dbReference>
<dbReference type="Pfam" id="PF14500">
    <property type="entry name" value="MMS19_N"/>
    <property type="match status" value="1"/>
</dbReference>
<evidence type="ECO:0000259" key="6">
    <source>
        <dbReference type="Pfam" id="PF12460"/>
    </source>
</evidence>
<keyword evidence="4 5" id="KW-0539">Nucleus</keyword>
<dbReference type="GO" id="GO:0097361">
    <property type="term" value="C:cytosolic [4Fe-4S] assembly targeting complex"/>
    <property type="evidence" value="ECO:0007669"/>
    <property type="project" value="UniProtKB-UniRule"/>
</dbReference>
<dbReference type="Gene3D" id="1.25.10.10">
    <property type="entry name" value="Leucine-rich Repeat Variant"/>
    <property type="match status" value="1"/>
</dbReference>
<sequence length="675" mass="77281">MELHFVYGVISSIDGERDPRNLLFLFQWLKTFLNSVSLHHLTEEMFDVLACYFPIDFKASSSSMRNITREDLATELSSCLCAIPEFAEYSIPLALEKLESSLQIAKMDALKLLRDGCMVFSPSSYYTHSTEILFQLQKEVFSDKDNIIKIDCLNTLTAVINKVSQCEENYDYAALNNIVTTLKGNLLPNSKLFQPSVDILLHIAAASEQSSIYVLKKIVPLLVNTYSILSNSSEKVIILKALTQFIKAHIRYGNNLSKSDEFSTVSMICLKACTEIDEELRSTGFDSIANLAELLPEDTRIVLYKCLQNIIMKPEPAYVRVSILKCLKTFSNHYPAEINNNVLQKAKIGDKTSLNLYLNSICSIAGIKYFRDIVTDSLINYDVCDIELSIVSLKNMEQLLKETYDVELLQVLLQKQAVNKLVEYALKTMHYDNDYTELLVYISNVLKMVIGPQDYEIQSNLINYQTNRIDSCRERSEELYMFLMDGLTSRVRKGLSPDCKIIVLFTKISITNSNSLIRDVSVQLLANLINKYPEGDNFIKCLDEIKENCLIYINMYKPNVILVISWIIKALVMRNHPEASFWIDLLLNHLKHDCSVAKGFKIIMNDTYKSLSTISYCNKTLLYQQKFFVMVTDRLCERYNPENVSYLFSIGYLLEYVPEQALLLQFKKSALICPK</sequence>
<evidence type="ECO:0000256" key="5">
    <source>
        <dbReference type="RuleBase" id="RU367072"/>
    </source>
</evidence>
<evidence type="ECO:0000259" key="7">
    <source>
        <dbReference type="Pfam" id="PF14500"/>
    </source>
</evidence>
<dbReference type="SUPFAM" id="SSF48371">
    <property type="entry name" value="ARM repeat"/>
    <property type="match status" value="1"/>
</dbReference>
<keyword evidence="5" id="KW-0963">Cytoplasm</keyword>
<dbReference type="Pfam" id="PF12460">
    <property type="entry name" value="MMS19_C"/>
    <property type="match status" value="1"/>
</dbReference>
<dbReference type="Proteomes" id="UP001159042">
    <property type="component" value="Unassembled WGS sequence"/>
</dbReference>
<gene>
    <name evidence="8" type="ORF">NQ315_015945</name>
</gene>
<organism evidence="8 9">
    <name type="scientific">Exocentrus adspersus</name>
    <dbReference type="NCBI Taxonomy" id="1586481"/>
    <lineage>
        <taxon>Eukaryota</taxon>
        <taxon>Metazoa</taxon>
        <taxon>Ecdysozoa</taxon>
        <taxon>Arthropoda</taxon>
        <taxon>Hexapoda</taxon>
        <taxon>Insecta</taxon>
        <taxon>Pterygota</taxon>
        <taxon>Neoptera</taxon>
        <taxon>Endopterygota</taxon>
        <taxon>Coleoptera</taxon>
        <taxon>Polyphaga</taxon>
        <taxon>Cucujiformia</taxon>
        <taxon>Chrysomeloidea</taxon>
        <taxon>Cerambycidae</taxon>
        <taxon>Lamiinae</taxon>
        <taxon>Acanthocinini</taxon>
        <taxon>Exocentrus</taxon>
    </lineage>
</organism>
<dbReference type="GO" id="GO:0051604">
    <property type="term" value="P:protein maturation"/>
    <property type="evidence" value="ECO:0007669"/>
    <property type="project" value="UniProtKB-UniRule"/>
</dbReference>
<comment type="subunit">
    <text evidence="5">Component of the CIA complex.</text>
</comment>
<evidence type="ECO:0000256" key="4">
    <source>
        <dbReference type="ARBA" id="ARBA00023242"/>
    </source>
</evidence>
<proteinExistence type="inferred from homology"/>
<evidence type="ECO:0000256" key="3">
    <source>
        <dbReference type="ARBA" id="ARBA00022737"/>
    </source>
</evidence>
<dbReference type="PANTHER" id="PTHR12891:SF0">
    <property type="entry name" value="MMS19 NUCLEOTIDE EXCISION REPAIR PROTEIN HOMOLOG"/>
    <property type="match status" value="1"/>
</dbReference>
<keyword evidence="5" id="KW-0234">DNA repair</keyword>
<dbReference type="InterPro" id="IPR039920">
    <property type="entry name" value="MMS19"/>
</dbReference>
<dbReference type="EMBL" id="JANEYG010000175">
    <property type="protein sequence ID" value="KAJ8911611.1"/>
    <property type="molecule type" value="Genomic_DNA"/>
</dbReference>
<keyword evidence="9" id="KW-1185">Reference proteome</keyword>
<evidence type="ECO:0000313" key="9">
    <source>
        <dbReference type="Proteomes" id="UP001159042"/>
    </source>
</evidence>
<keyword evidence="5" id="KW-0227">DNA damage</keyword>
<dbReference type="InterPro" id="IPR011989">
    <property type="entry name" value="ARM-like"/>
</dbReference>
<keyword evidence="5" id="KW-0206">Cytoskeleton</keyword>
<feature type="domain" description="MMS19 N-terminal" evidence="7">
    <location>
        <begin position="4"/>
        <end position="141"/>
    </location>
</feature>
<dbReference type="InterPro" id="IPR029240">
    <property type="entry name" value="MMS19_N"/>
</dbReference>
<dbReference type="GO" id="GO:0006281">
    <property type="term" value="P:DNA repair"/>
    <property type="evidence" value="ECO:0007669"/>
    <property type="project" value="UniProtKB-UniRule"/>
</dbReference>
<dbReference type="AlphaFoldDB" id="A0AAV8VBF4"/>
<dbReference type="GO" id="GO:0005819">
    <property type="term" value="C:spindle"/>
    <property type="evidence" value="ECO:0007669"/>
    <property type="project" value="UniProtKB-SubCell"/>
</dbReference>
<comment type="subcellular location">
    <subcellularLocation>
        <location evidence="5">Cytoplasm</location>
        <location evidence="5">Cytoskeleton</location>
        <location evidence="5">Spindle</location>
    </subcellularLocation>
    <subcellularLocation>
        <location evidence="1 5">Nucleus</location>
    </subcellularLocation>
</comment>
<comment type="function">
    <text evidence="5">Key component of the cytosolic iron-sulfur protein assembly (CIA) complex, a multiprotein complex that mediates the incorporation of iron-sulfur cluster into apoproteins specifically involved in DNA metabolism and genomic integrity. In the CIA complex, MMS19 acts as an adapter between early-acting CIA components and a subset of cellular target iron-sulfur proteins.</text>
</comment>
<keyword evidence="3" id="KW-0677">Repeat</keyword>
<dbReference type="PANTHER" id="PTHR12891">
    <property type="entry name" value="DNA REPAIR/TRANSCRIPTION PROTEIN MET18/MMS19"/>
    <property type="match status" value="1"/>
</dbReference>
<dbReference type="InterPro" id="IPR024687">
    <property type="entry name" value="MMS19_C"/>
</dbReference>
<evidence type="ECO:0000256" key="2">
    <source>
        <dbReference type="ARBA" id="ARBA00009340"/>
    </source>
</evidence>